<organism evidence="1">
    <name type="scientific">Arundo donax</name>
    <name type="common">Giant reed</name>
    <name type="synonym">Donax arundinaceus</name>
    <dbReference type="NCBI Taxonomy" id="35708"/>
    <lineage>
        <taxon>Eukaryota</taxon>
        <taxon>Viridiplantae</taxon>
        <taxon>Streptophyta</taxon>
        <taxon>Embryophyta</taxon>
        <taxon>Tracheophyta</taxon>
        <taxon>Spermatophyta</taxon>
        <taxon>Magnoliopsida</taxon>
        <taxon>Liliopsida</taxon>
        <taxon>Poales</taxon>
        <taxon>Poaceae</taxon>
        <taxon>PACMAD clade</taxon>
        <taxon>Arundinoideae</taxon>
        <taxon>Arundineae</taxon>
        <taxon>Arundo</taxon>
    </lineage>
</organism>
<name>A0A0A9CFI6_ARUDO</name>
<reference evidence="1" key="2">
    <citation type="journal article" date="2015" name="Data Brief">
        <title>Shoot transcriptome of the giant reed, Arundo donax.</title>
        <authorList>
            <person name="Barrero R.A."/>
            <person name="Guerrero F.D."/>
            <person name="Moolhuijzen P."/>
            <person name="Goolsby J.A."/>
            <person name="Tidwell J."/>
            <person name="Bellgard S.E."/>
            <person name="Bellgard M.I."/>
        </authorList>
    </citation>
    <scope>NUCLEOTIDE SEQUENCE</scope>
    <source>
        <tissue evidence="1">Shoot tissue taken approximately 20 cm above the soil surface</tissue>
    </source>
</reference>
<protein>
    <submittedName>
        <fullName evidence="1">Uncharacterized protein</fullName>
    </submittedName>
</protein>
<evidence type="ECO:0000313" key="1">
    <source>
        <dbReference type="EMBL" id="JAD72110.1"/>
    </source>
</evidence>
<dbReference type="EMBL" id="GBRH01225785">
    <property type="protein sequence ID" value="JAD72110.1"/>
    <property type="molecule type" value="Transcribed_RNA"/>
</dbReference>
<proteinExistence type="predicted"/>
<accession>A0A0A9CFI6</accession>
<reference evidence="1" key="1">
    <citation type="submission" date="2014-09" db="EMBL/GenBank/DDBJ databases">
        <authorList>
            <person name="Magalhaes I.L.F."/>
            <person name="Oliveira U."/>
            <person name="Santos F.R."/>
            <person name="Vidigal T.H.D.A."/>
            <person name="Brescovit A.D."/>
            <person name="Santos A.J."/>
        </authorList>
    </citation>
    <scope>NUCLEOTIDE SEQUENCE</scope>
    <source>
        <tissue evidence="1">Shoot tissue taken approximately 20 cm above the soil surface</tissue>
    </source>
</reference>
<sequence length="45" mass="5175">MITSEHSMRKKSIISICVDKVEINKASLRQSCISSPVLIKFRIQR</sequence>
<dbReference type="AlphaFoldDB" id="A0A0A9CFI6"/>